<feature type="signal peptide" evidence="6">
    <location>
        <begin position="1"/>
        <end position="25"/>
    </location>
</feature>
<keyword evidence="6" id="KW-0732">Signal</keyword>
<evidence type="ECO:0000313" key="8">
    <source>
        <dbReference type="EMBL" id="KOS11017.1"/>
    </source>
</evidence>
<organism evidence="8 9">
    <name type="scientific">Microbacterium aurantiacum</name>
    <dbReference type="NCBI Taxonomy" id="162393"/>
    <lineage>
        <taxon>Bacteria</taxon>
        <taxon>Bacillati</taxon>
        <taxon>Actinomycetota</taxon>
        <taxon>Actinomycetes</taxon>
        <taxon>Micrococcales</taxon>
        <taxon>Microbacteriaceae</taxon>
        <taxon>Microbacterium</taxon>
    </lineage>
</organism>
<dbReference type="InterPro" id="IPR001179">
    <property type="entry name" value="PPIase_FKBP_dom"/>
</dbReference>
<feature type="domain" description="PPIase FKBP-type" evidence="7">
    <location>
        <begin position="225"/>
        <end position="312"/>
    </location>
</feature>
<dbReference type="EMBL" id="LAVO01000006">
    <property type="protein sequence ID" value="KOS11017.1"/>
    <property type="molecule type" value="Genomic_DNA"/>
</dbReference>
<evidence type="ECO:0000259" key="7">
    <source>
        <dbReference type="PROSITE" id="PS50059"/>
    </source>
</evidence>
<keyword evidence="3 4" id="KW-0413">Isomerase</keyword>
<evidence type="ECO:0000313" key="9">
    <source>
        <dbReference type="Proteomes" id="UP000037737"/>
    </source>
</evidence>
<accession>A0A0M8MIW5</accession>
<dbReference type="RefSeq" id="WP_053547610.1">
    <property type="nucleotide sequence ID" value="NZ_JAHWXH010000004.1"/>
</dbReference>
<dbReference type="AlphaFoldDB" id="A0A0M8MIW5"/>
<comment type="similarity">
    <text evidence="5">Belongs to the FKBP-type PPIase family.</text>
</comment>
<dbReference type="PROSITE" id="PS51257">
    <property type="entry name" value="PROKAR_LIPOPROTEIN"/>
    <property type="match status" value="1"/>
</dbReference>
<gene>
    <name evidence="8" type="ORF">XI38_07005</name>
</gene>
<protein>
    <recommendedName>
        <fullName evidence="5">Peptidyl-prolyl cis-trans isomerase</fullName>
        <ecNumber evidence="5">5.2.1.8</ecNumber>
    </recommendedName>
</protein>
<evidence type="ECO:0000256" key="1">
    <source>
        <dbReference type="ARBA" id="ARBA00000971"/>
    </source>
</evidence>
<comment type="caution">
    <text evidence="8">The sequence shown here is derived from an EMBL/GenBank/DDBJ whole genome shotgun (WGS) entry which is preliminary data.</text>
</comment>
<keyword evidence="9" id="KW-1185">Reference proteome</keyword>
<dbReference type="OrthoDB" id="25996at2"/>
<dbReference type="EC" id="5.2.1.8" evidence="5"/>
<dbReference type="Pfam" id="PF00254">
    <property type="entry name" value="FKBP_C"/>
    <property type="match status" value="1"/>
</dbReference>
<keyword evidence="2 4" id="KW-0697">Rotamase</keyword>
<proteinExistence type="inferred from homology"/>
<reference evidence="8" key="1">
    <citation type="submission" date="2015-04" db="EMBL/GenBank/DDBJ databases">
        <title>Complete genome sequence of Microbacterium chocolatum SIT 101, a bacterium enantioselectively hydrolyzing mesomeric diesters.</title>
        <authorList>
            <person name="Li X."/>
            <person name="Xu Y."/>
        </authorList>
    </citation>
    <scope>NUCLEOTIDE SEQUENCE [LARGE SCALE GENOMIC DNA]</scope>
    <source>
        <strain evidence="8">SIT 101</strain>
    </source>
</reference>
<evidence type="ECO:0000256" key="5">
    <source>
        <dbReference type="RuleBase" id="RU003915"/>
    </source>
</evidence>
<name>A0A0M8MIW5_9MICO</name>
<evidence type="ECO:0000256" key="6">
    <source>
        <dbReference type="SAM" id="SignalP"/>
    </source>
</evidence>
<dbReference type="InterPro" id="IPR044609">
    <property type="entry name" value="FKBP2/11"/>
</dbReference>
<dbReference type="Gene3D" id="3.10.50.40">
    <property type="match status" value="1"/>
</dbReference>
<dbReference type="PANTHER" id="PTHR45779">
    <property type="entry name" value="PEPTIDYLPROLYL ISOMERASE"/>
    <property type="match status" value="1"/>
</dbReference>
<dbReference type="PROSITE" id="PS50059">
    <property type="entry name" value="FKBP_PPIASE"/>
    <property type="match status" value="1"/>
</dbReference>
<dbReference type="Proteomes" id="UP000037737">
    <property type="component" value="Unassembled WGS sequence"/>
</dbReference>
<dbReference type="InterPro" id="IPR046357">
    <property type="entry name" value="PPIase_dom_sf"/>
</dbReference>
<dbReference type="GO" id="GO:0003755">
    <property type="term" value="F:peptidyl-prolyl cis-trans isomerase activity"/>
    <property type="evidence" value="ECO:0007669"/>
    <property type="project" value="UniProtKB-UniRule"/>
</dbReference>
<dbReference type="PANTHER" id="PTHR45779:SF7">
    <property type="entry name" value="PEPTIDYLPROLYL ISOMERASE"/>
    <property type="match status" value="1"/>
</dbReference>
<feature type="chain" id="PRO_5005818499" description="Peptidyl-prolyl cis-trans isomerase" evidence="6">
    <location>
        <begin position="26"/>
        <end position="316"/>
    </location>
</feature>
<dbReference type="SUPFAM" id="SSF54534">
    <property type="entry name" value="FKBP-like"/>
    <property type="match status" value="1"/>
</dbReference>
<dbReference type="KEGG" id="mcw:A8L33_08160"/>
<evidence type="ECO:0000256" key="3">
    <source>
        <dbReference type="ARBA" id="ARBA00023235"/>
    </source>
</evidence>
<comment type="catalytic activity">
    <reaction evidence="1 4 5">
        <text>[protein]-peptidylproline (omega=180) = [protein]-peptidylproline (omega=0)</text>
        <dbReference type="Rhea" id="RHEA:16237"/>
        <dbReference type="Rhea" id="RHEA-COMP:10747"/>
        <dbReference type="Rhea" id="RHEA-COMP:10748"/>
        <dbReference type="ChEBI" id="CHEBI:83833"/>
        <dbReference type="ChEBI" id="CHEBI:83834"/>
        <dbReference type="EC" id="5.2.1.8"/>
    </reaction>
</comment>
<evidence type="ECO:0000256" key="2">
    <source>
        <dbReference type="ARBA" id="ARBA00023110"/>
    </source>
</evidence>
<evidence type="ECO:0000256" key="4">
    <source>
        <dbReference type="PROSITE-ProRule" id="PRU00277"/>
    </source>
</evidence>
<dbReference type="PATRIC" id="fig|84292.3.peg.1430"/>
<sequence>MRFRPLAALSFAALTALVLTGCAGGAPEATPTATEAAAGDLCAVAAPTGDVVSSITVDGEVGESATATFEAPLEFTSAEREVLVEGDGAAISDGDYVSYALAVFDAATGESLQEGGFGGAALPAMPITLGSGADFYFGCATEGSRVVVTVPDTTGASAGQVYVIDVLGVTPADEWCAVAEPGPDFPTVEFDGEGVPTITIADAEPPAEVQLEVLEEGDGAVVEPGDNVTVDYTGVKWSDGTVFDSSWERGEPATFSTLGVVSGFQRALEGQTVGSTVVVAMPPACGYGDTGSSTHELAGETLVFVVDIIDAARAQQ</sequence>